<sequence length="97" mass="10073">MLTAIGRWGLILAAGCAALLLAVFDVDRHADSSAASKGDRLVPLVKVACEEVTMVDTSKGCTHLGSAGSASPKPGAYITQARTVDTTTVLIRKMITE</sequence>
<gene>
    <name evidence="1" type="ORF">H2509_06670</name>
</gene>
<keyword evidence="2" id="KW-1185">Reference proteome</keyword>
<protein>
    <submittedName>
        <fullName evidence="1">Uncharacterized protein</fullName>
    </submittedName>
</protein>
<dbReference type="EMBL" id="JACFXV010000043">
    <property type="protein sequence ID" value="MBA5776810.1"/>
    <property type="molecule type" value="Genomic_DNA"/>
</dbReference>
<dbReference type="Proteomes" id="UP000541109">
    <property type="component" value="Unassembled WGS sequence"/>
</dbReference>
<accession>A0A839AAW7</accession>
<proteinExistence type="predicted"/>
<dbReference type="AlphaFoldDB" id="A0A839AAW7"/>
<comment type="caution">
    <text evidence="1">The sequence shown here is derived from an EMBL/GenBank/DDBJ whole genome shotgun (WGS) entry which is preliminary data.</text>
</comment>
<reference evidence="1 2" key="1">
    <citation type="submission" date="2020-07" db="EMBL/GenBank/DDBJ databases">
        <title>Stappia sp., F7233, whole genome shotgun sequencing project.</title>
        <authorList>
            <person name="Jiang S."/>
            <person name="Liu Z.W."/>
            <person name="Du Z.J."/>
        </authorList>
    </citation>
    <scope>NUCLEOTIDE SEQUENCE [LARGE SCALE GENOMIC DNA]</scope>
    <source>
        <strain evidence="1 2">F7233</strain>
    </source>
</reference>
<evidence type="ECO:0000313" key="1">
    <source>
        <dbReference type="EMBL" id="MBA5776810.1"/>
    </source>
</evidence>
<evidence type="ECO:0000313" key="2">
    <source>
        <dbReference type="Proteomes" id="UP000541109"/>
    </source>
</evidence>
<organism evidence="1 2">
    <name type="scientific">Stappia albiluteola</name>
    <dbReference type="NCBI Taxonomy" id="2758565"/>
    <lineage>
        <taxon>Bacteria</taxon>
        <taxon>Pseudomonadati</taxon>
        <taxon>Pseudomonadota</taxon>
        <taxon>Alphaproteobacteria</taxon>
        <taxon>Hyphomicrobiales</taxon>
        <taxon>Stappiaceae</taxon>
        <taxon>Stappia</taxon>
    </lineage>
</organism>
<name>A0A839AAW7_9HYPH</name>
<dbReference type="RefSeq" id="WP_182163523.1">
    <property type="nucleotide sequence ID" value="NZ_JACFXV010000043.1"/>
</dbReference>